<keyword evidence="3" id="KW-0687">Ribonucleoprotein</keyword>
<dbReference type="PANTHER" id="PTHR12903">
    <property type="entry name" value="MITOCHONDRIAL RIBOSOMAL PROTEIN L24"/>
    <property type="match status" value="1"/>
</dbReference>
<evidence type="ECO:0000259" key="6">
    <source>
        <dbReference type="SMART" id="SM00739"/>
    </source>
</evidence>
<reference evidence="7" key="1">
    <citation type="thesis" date="2020" institute="ProQuest LLC" country="789 East Eisenhower Parkway, Ann Arbor, MI, USA">
        <title>Comparative Genomics and Chromosome Evolution.</title>
        <authorList>
            <person name="Mudd A.B."/>
        </authorList>
    </citation>
    <scope>NUCLEOTIDE SEQUENCE</scope>
    <source>
        <strain evidence="7">237g6f4</strain>
        <tissue evidence="7">Blood</tissue>
    </source>
</reference>
<dbReference type="Proteomes" id="UP000824782">
    <property type="component" value="Unassembled WGS sequence"/>
</dbReference>
<evidence type="ECO:0000256" key="5">
    <source>
        <dbReference type="ARBA" id="ARBA00035357"/>
    </source>
</evidence>
<dbReference type="EMBL" id="WNYA01000935">
    <property type="protein sequence ID" value="KAG8546804.1"/>
    <property type="molecule type" value="Genomic_DNA"/>
</dbReference>
<dbReference type="GO" id="GO:0005840">
    <property type="term" value="C:ribosome"/>
    <property type="evidence" value="ECO:0007669"/>
    <property type="project" value="UniProtKB-KW"/>
</dbReference>
<protein>
    <recommendedName>
        <fullName evidence="4">Large ribosomal subunit protein uL24m</fullName>
    </recommendedName>
    <alternativeName>
        <fullName evidence="5">39S ribosomal protein L24, mitochondrial</fullName>
    </alternativeName>
</protein>
<dbReference type="InterPro" id="IPR008991">
    <property type="entry name" value="Translation_prot_SH3-like_sf"/>
</dbReference>
<dbReference type="InterPro" id="IPR005824">
    <property type="entry name" value="KOW"/>
</dbReference>
<keyword evidence="2" id="KW-0689">Ribosomal protein</keyword>
<dbReference type="CDD" id="cd06089">
    <property type="entry name" value="KOW_RPL26"/>
    <property type="match status" value="1"/>
</dbReference>
<dbReference type="GO" id="GO:1990904">
    <property type="term" value="C:ribonucleoprotein complex"/>
    <property type="evidence" value="ECO:0007669"/>
    <property type="project" value="UniProtKB-KW"/>
</dbReference>
<dbReference type="Gene3D" id="2.30.30.30">
    <property type="match status" value="1"/>
</dbReference>
<dbReference type="AlphaFoldDB" id="A0AAV6ZBD7"/>
<feature type="domain" description="KOW" evidence="6">
    <location>
        <begin position="56"/>
        <end position="83"/>
    </location>
</feature>
<evidence type="ECO:0000256" key="1">
    <source>
        <dbReference type="ARBA" id="ARBA00010618"/>
    </source>
</evidence>
<proteinExistence type="inferred from homology"/>
<organism evidence="7 8">
    <name type="scientific">Engystomops pustulosus</name>
    <name type="common">Tungara frog</name>
    <name type="synonym">Physalaemus pustulosus</name>
    <dbReference type="NCBI Taxonomy" id="76066"/>
    <lineage>
        <taxon>Eukaryota</taxon>
        <taxon>Metazoa</taxon>
        <taxon>Chordata</taxon>
        <taxon>Craniata</taxon>
        <taxon>Vertebrata</taxon>
        <taxon>Euteleostomi</taxon>
        <taxon>Amphibia</taxon>
        <taxon>Batrachia</taxon>
        <taxon>Anura</taxon>
        <taxon>Neobatrachia</taxon>
        <taxon>Hyloidea</taxon>
        <taxon>Leptodactylidae</taxon>
        <taxon>Leiuperinae</taxon>
        <taxon>Engystomops</taxon>
    </lineage>
</organism>
<dbReference type="SUPFAM" id="SSF50104">
    <property type="entry name" value="Translation proteins SH3-like domain"/>
    <property type="match status" value="1"/>
</dbReference>
<accession>A0AAV6ZBD7</accession>
<evidence type="ECO:0000256" key="4">
    <source>
        <dbReference type="ARBA" id="ARBA00035283"/>
    </source>
</evidence>
<evidence type="ECO:0000256" key="2">
    <source>
        <dbReference type="ARBA" id="ARBA00022980"/>
    </source>
</evidence>
<dbReference type="GO" id="GO:0006412">
    <property type="term" value="P:translation"/>
    <property type="evidence" value="ECO:0007669"/>
    <property type="project" value="InterPro"/>
</dbReference>
<dbReference type="GO" id="GO:0003723">
    <property type="term" value="F:RNA binding"/>
    <property type="evidence" value="ECO:0007669"/>
    <property type="project" value="InterPro"/>
</dbReference>
<sequence length="100" mass="11309">MRLTALLALPNKVIKLPRDYRFGTSRPSTVAAQKKNPPGKRRSKIFVEPISKDEWAYFRGDTVEVLFGKDTGKQGKVSQVIRARNWVLVENLNTVRHCGG</sequence>
<evidence type="ECO:0000256" key="3">
    <source>
        <dbReference type="ARBA" id="ARBA00023274"/>
    </source>
</evidence>
<gene>
    <name evidence="7" type="ORF">GDO81_029800</name>
</gene>
<name>A0AAV6ZBD7_ENGPU</name>
<comment type="similarity">
    <text evidence="1">Belongs to the universal ribosomal protein uL24 family.</text>
</comment>
<dbReference type="SMART" id="SM00739">
    <property type="entry name" value="KOW"/>
    <property type="match status" value="1"/>
</dbReference>
<evidence type="ECO:0000313" key="7">
    <source>
        <dbReference type="EMBL" id="KAG8546804.1"/>
    </source>
</evidence>
<dbReference type="Pfam" id="PF00467">
    <property type="entry name" value="KOW"/>
    <property type="match status" value="1"/>
</dbReference>
<dbReference type="InterPro" id="IPR014722">
    <property type="entry name" value="Rib_uL2_dom2"/>
</dbReference>
<dbReference type="GO" id="GO:0003735">
    <property type="term" value="F:structural constituent of ribosome"/>
    <property type="evidence" value="ECO:0007669"/>
    <property type="project" value="InterPro"/>
</dbReference>
<dbReference type="InterPro" id="IPR003256">
    <property type="entry name" value="Ribosomal_uL24"/>
</dbReference>
<evidence type="ECO:0000313" key="8">
    <source>
        <dbReference type="Proteomes" id="UP000824782"/>
    </source>
</evidence>
<dbReference type="InterPro" id="IPR041988">
    <property type="entry name" value="Ribosomal_uL24_KOW"/>
</dbReference>
<keyword evidence="8" id="KW-1185">Reference proteome</keyword>
<comment type="caution">
    <text evidence="7">The sequence shown here is derived from an EMBL/GenBank/DDBJ whole genome shotgun (WGS) entry which is preliminary data.</text>
</comment>